<dbReference type="Proteomes" id="UP000007978">
    <property type="component" value="Chromosome 4"/>
</dbReference>
<evidence type="ECO:0000313" key="2">
    <source>
        <dbReference type="Proteomes" id="UP000007978"/>
    </source>
</evidence>
<keyword evidence="2" id="KW-1185">Reference proteome</keyword>
<gene>
    <name evidence="1" type="ORF">FPSE_09870</name>
</gene>
<evidence type="ECO:0000313" key="1">
    <source>
        <dbReference type="EMBL" id="EKJ69952.1"/>
    </source>
</evidence>
<proteinExistence type="predicted"/>
<dbReference type="GeneID" id="20368487"/>
<feature type="non-terminal residue" evidence="1">
    <location>
        <position position="1"/>
    </location>
</feature>
<dbReference type="RefSeq" id="XP_009261262.1">
    <property type="nucleotide sequence ID" value="XM_009262987.1"/>
</dbReference>
<organism evidence="1 2">
    <name type="scientific">Fusarium pseudograminearum (strain CS3096)</name>
    <name type="common">Wheat and barley crown-rot fungus</name>
    <dbReference type="NCBI Taxonomy" id="1028729"/>
    <lineage>
        <taxon>Eukaryota</taxon>
        <taxon>Fungi</taxon>
        <taxon>Dikarya</taxon>
        <taxon>Ascomycota</taxon>
        <taxon>Pezizomycotina</taxon>
        <taxon>Sordariomycetes</taxon>
        <taxon>Hypocreomycetidae</taxon>
        <taxon>Hypocreales</taxon>
        <taxon>Nectriaceae</taxon>
        <taxon>Fusarium</taxon>
    </lineage>
</organism>
<dbReference type="EMBL" id="AFNW01000319">
    <property type="protein sequence ID" value="EKJ69952.1"/>
    <property type="molecule type" value="Genomic_DNA"/>
</dbReference>
<name>K3V8L3_FUSPC</name>
<dbReference type="HOGENOM" id="CLU_3337959_0_0_1"/>
<reference evidence="1 2" key="1">
    <citation type="journal article" date="2012" name="PLoS Pathog.">
        <title>Comparative pathogenomics reveals horizontally acquired novel virulence genes in fungi infecting cereal hosts.</title>
        <authorList>
            <person name="Gardiner D.M."/>
            <person name="McDonald M.C."/>
            <person name="Covarelli L."/>
            <person name="Solomon P.S."/>
            <person name="Rusu A.G."/>
            <person name="Marshall M."/>
            <person name="Kazan K."/>
            <person name="Chakraborty S."/>
            <person name="McDonald B.A."/>
            <person name="Manners J.M."/>
        </authorList>
    </citation>
    <scope>NUCLEOTIDE SEQUENCE [LARGE SCALE GENOMIC DNA]</scope>
    <source>
        <strain evidence="1 2">CS3096</strain>
    </source>
</reference>
<protein>
    <submittedName>
        <fullName evidence="1">Uncharacterized protein</fullName>
    </submittedName>
</protein>
<sequence length="38" mass="4543">YTNREIIIPKGIKTSFRYISFSALKYYKIESKKLIKDS</sequence>
<dbReference type="AlphaFoldDB" id="K3V8L3"/>
<accession>K3V8L3</accession>
<comment type="caution">
    <text evidence="1">The sequence shown here is derived from an EMBL/GenBank/DDBJ whole genome shotgun (WGS) entry which is preliminary data.</text>
</comment>
<dbReference type="KEGG" id="fpu:FPSE_09870"/>